<feature type="transmembrane region" description="Helical" evidence="1">
    <location>
        <begin position="20"/>
        <end position="41"/>
    </location>
</feature>
<keyword evidence="1" id="KW-0472">Membrane</keyword>
<comment type="caution">
    <text evidence="2">The sequence shown here is derived from an EMBL/GenBank/DDBJ whole genome shotgun (WGS) entry which is preliminary data.</text>
</comment>
<gene>
    <name evidence="2" type="ORF">F6X53_23790</name>
</gene>
<keyword evidence="1" id="KW-1133">Transmembrane helix</keyword>
<organism evidence="2 3">
    <name type="scientific">Methylobacterium soli</name>
    <dbReference type="NCBI Taxonomy" id="553447"/>
    <lineage>
        <taxon>Bacteria</taxon>
        <taxon>Pseudomonadati</taxon>
        <taxon>Pseudomonadota</taxon>
        <taxon>Alphaproteobacteria</taxon>
        <taxon>Hyphomicrobiales</taxon>
        <taxon>Methylobacteriaceae</taxon>
        <taxon>Methylobacterium</taxon>
    </lineage>
</organism>
<keyword evidence="3" id="KW-1185">Reference proteome</keyword>
<sequence>MLRMSGKHGERGMVYRAAVAGRVVLAILGGYGVASLCTALLSLTLPLVRSEAVTLATLVSFAIMVAAVVYVFAARSLGRAVVGLGSLSLLLGGGLWLVNGFA</sequence>
<accession>A0A6L3SS63</accession>
<evidence type="ECO:0000313" key="2">
    <source>
        <dbReference type="EMBL" id="KAB1076388.1"/>
    </source>
</evidence>
<reference evidence="2 3" key="1">
    <citation type="submission" date="2019-09" db="EMBL/GenBank/DDBJ databases">
        <title>YIM 48816 draft genome.</title>
        <authorList>
            <person name="Jiang L."/>
        </authorList>
    </citation>
    <scope>NUCLEOTIDE SEQUENCE [LARGE SCALE GENOMIC DNA]</scope>
    <source>
        <strain evidence="2 3">YIM 48816</strain>
    </source>
</reference>
<keyword evidence="1" id="KW-0812">Transmembrane</keyword>
<name>A0A6L3SS63_9HYPH</name>
<evidence type="ECO:0000256" key="1">
    <source>
        <dbReference type="SAM" id="Phobius"/>
    </source>
</evidence>
<evidence type="ECO:0000313" key="3">
    <source>
        <dbReference type="Proteomes" id="UP000474159"/>
    </source>
</evidence>
<feature type="transmembrane region" description="Helical" evidence="1">
    <location>
        <begin position="80"/>
        <end position="98"/>
    </location>
</feature>
<dbReference type="Proteomes" id="UP000474159">
    <property type="component" value="Unassembled WGS sequence"/>
</dbReference>
<dbReference type="OrthoDB" id="8005898at2"/>
<proteinExistence type="predicted"/>
<protein>
    <submittedName>
        <fullName evidence="2">Iron transporter</fullName>
    </submittedName>
</protein>
<dbReference type="AlphaFoldDB" id="A0A6L3SS63"/>
<feature type="transmembrane region" description="Helical" evidence="1">
    <location>
        <begin position="53"/>
        <end position="73"/>
    </location>
</feature>
<dbReference type="EMBL" id="VZZK01000031">
    <property type="protein sequence ID" value="KAB1076388.1"/>
    <property type="molecule type" value="Genomic_DNA"/>
</dbReference>